<organism evidence="2 3">
    <name type="scientific">Hymenobacter algoricola</name>
    <dbReference type="NCBI Taxonomy" id="486267"/>
    <lineage>
        <taxon>Bacteria</taxon>
        <taxon>Pseudomonadati</taxon>
        <taxon>Bacteroidota</taxon>
        <taxon>Cytophagia</taxon>
        <taxon>Cytophagales</taxon>
        <taxon>Hymenobacteraceae</taxon>
        <taxon>Hymenobacter</taxon>
    </lineage>
</organism>
<feature type="transmembrane region" description="Helical" evidence="1">
    <location>
        <begin position="357"/>
        <end position="374"/>
    </location>
</feature>
<feature type="transmembrane region" description="Helical" evidence="1">
    <location>
        <begin position="80"/>
        <end position="98"/>
    </location>
</feature>
<keyword evidence="3" id="KW-1185">Reference proteome</keyword>
<keyword evidence="1" id="KW-1133">Transmembrane helix</keyword>
<dbReference type="Proteomes" id="UP001499909">
    <property type="component" value="Unassembled WGS sequence"/>
</dbReference>
<proteinExistence type="predicted"/>
<gene>
    <name evidence="2" type="ORF">GCM10022406_36670</name>
</gene>
<evidence type="ECO:0008006" key="4">
    <source>
        <dbReference type="Google" id="ProtNLM"/>
    </source>
</evidence>
<name>A0ABP7NPI5_9BACT</name>
<accession>A0ABP7NPI5</accession>
<feature type="transmembrane region" description="Helical" evidence="1">
    <location>
        <begin position="152"/>
        <end position="171"/>
    </location>
</feature>
<evidence type="ECO:0000313" key="2">
    <source>
        <dbReference type="EMBL" id="GAA3951487.1"/>
    </source>
</evidence>
<feature type="transmembrane region" description="Helical" evidence="1">
    <location>
        <begin position="304"/>
        <end position="322"/>
    </location>
</feature>
<feature type="transmembrane region" description="Helical" evidence="1">
    <location>
        <begin position="386"/>
        <end position="404"/>
    </location>
</feature>
<dbReference type="EMBL" id="BAABDH010000109">
    <property type="protein sequence ID" value="GAA3951487.1"/>
    <property type="molecule type" value="Genomic_DNA"/>
</dbReference>
<feature type="transmembrane region" description="Helical" evidence="1">
    <location>
        <begin position="329"/>
        <end position="351"/>
    </location>
</feature>
<keyword evidence="1" id="KW-0812">Transmembrane</keyword>
<comment type="caution">
    <text evidence="2">The sequence shown here is derived from an EMBL/GenBank/DDBJ whole genome shotgun (WGS) entry which is preliminary data.</text>
</comment>
<evidence type="ECO:0000313" key="3">
    <source>
        <dbReference type="Proteomes" id="UP001499909"/>
    </source>
</evidence>
<dbReference type="RefSeq" id="WP_345117168.1">
    <property type="nucleotide sequence ID" value="NZ_BAABDH010000109.1"/>
</dbReference>
<evidence type="ECO:0000256" key="1">
    <source>
        <dbReference type="SAM" id="Phobius"/>
    </source>
</evidence>
<keyword evidence="1" id="KW-0472">Membrane</keyword>
<sequence>MTSWFTTAFSRRCLLPAFLLAATILFLGAYFETNDDIFIVFLLRGVGTLQPVDNLHLYFHGLSALLAALYQALPALPWYGLLLYSLLLVSFCLLFSVLDKATAAWSTRTRVLILVLFFVATGLSSVLRMNFTRIPILLSGATVLYSLQRLRARPAFGWWWVAGSFLMLLAWSVRPSGAFLGMAAVVPVVFWIAPWRSGLVTLALFGSLLVGASTWQMLRRTTNDSSYQQIDILKANHKDYNLYSMQPRTANDSMALESLDNWWGLSDTTLVNKGFFERTGTMSLAHSVHNVLVPKSISLFGRLAGDYFFVVFLNALLLWVLARQQQRAALVWAGLYLLYMAGLMIGLGIVLQLPARVATPLLGLFTAAMSAYVIPQLTVWPFRSRIAWLGTALLGVCLLGAVVLKNVLRARRHYVEQQKCEHYIAQIATYVGRRPLVMVSPDVRSLSPFRNYDLHAGPMLLLNGWTAHDASQLQVMHSLGGTTSFRQAMQVMANRRDVIWLFPDGFGSFFTRYLNTIQGSAPTFCPVGPLLTQSTADTPPQRFYQACSVVAPAGLGPAPTERQTGK</sequence>
<protein>
    <recommendedName>
        <fullName evidence="4">Glycosyltransferase RgtA/B/C/D-like domain-containing protein</fullName>
    </recommendedName>
</protein>
<reference evidence="3" key="1">
    <citation type="journal article" date="2019" name="Int. J. Syst. Evol. Microbiol.">
        <title>The Global Catalogue of Microorganisms (GCM) 10K type strain sequencing project: providing services to taxonomists for standard genome sequencing and annotation.</title>
        <authorList>
            <consortium name="The Broad Institute Genomics Platform"/>
            <consortium name="The Broad Institute Genome Sequencing Center for Infectious Disease"/>
            <person name="Wu L."/>
            <person name="Ma J."/>
        </authorList>
    </citation>
    <scope>NUCLEOTIDE SEQUENCE [LARGE SCALE GENOMIC DNA]</scope>
    <source>
        <strain evidence="3">JCM 17214</strain>
    </source>
</reference>
<feature type="transmembrane region" description="Helical" evidence="1">
    <location>
        <begin position="110"/>
        <end position="131"/>
    </location>
</feature>